<dbReference type="Gene3D" id="1.20.1080.10">
    <property type="entry name" value="Glycerol uptake facilitator protein"/>
    <property type="match status" value="1"/>
</dbReference>
<feature type="transmembrane region" description="Helical" evidence="9">
    <location>
        <begin position="228"/>
        <end position="247"/>
    </location>
</feature>
<evidence type="ECO:0000313" key="11">
    <source>
        <dbReference type="Proteomes" id="UP001172684"/>
    </source>
</evidence>
<keyword evidence="4" id="KW-0677">Repeat</keyword>
<feature type="transmembrane region" description="Helical" evidence="9">
    <location>
        <begin position="183"/>
        <end position="203"/>
    </location>
</feature>
<comment type="subcellular location">
    <subcellularLocation>
        <location evidence="1">Membrane</location>
        <topology evidence="1">Multi-pass membrane protein</topology>
    </subcellularLocation>
</comment>
<proteinExistence type="inferred from homology"/>
<sequence>MPNFDKFNPQTHTNKDSKSNALKNHLVAASGEFVGTFMFLYFAYAGHLMVVNQTAETALSNSANSSQTVIFIGLAYGMSLLVTAWGFYRISGGLFNPAVTLGMVLAGALPPVRGLILLPAQLLGCMVAGALVSAMFPGDISAVNTTLSQGTSITQGVFIEMFLTCLLIFIVLMLAAEKSKDTFIAPIGIGLALFVAEIAGVYYTGGSLNPARSFGCAVAARDFPGYHWIYWVGPFLGAIVTAGYFRFVKAMNYEEANPGQDSAAGDFAYD</sequence>
<name>A0ABQ9NQ66_9PEZI</name>
<keyword evidence="8" id="KW-0813">Transport</keyword>
<evidence type="ECO:0000256" key="9">
    <source>
        <dbReference type="SAM" id="Phobius"/>
    </source>
</evidence>
<dbReference type="InterPro" id="IPR000425">
    <property type="entry name" value="MIP"/>
</dbReference>
<dbReference type="SUPFAM" id="SSF81338">
    <property type="entry name" value="Aquaporin-like"/>
    <property type="match status" value="1"/>
</dbReference>
<dbReference type="PANTHER" id="PTHR19139:SF283">
    <property type="entry name" value="AQUAPORIN"/>
    <property type="match status" value="1"/>
</dbReference>
<dbReference type="PRINTS" id="PR00783">
    <property type="entry name" value="MINTRINSICP"/>
</dbReference>
<feature type="transmembrane region" description="Helical" evidence="9">
    <location>
        <begin position="68"/>
        <end position="88"/>
    </location>
</feature>
<gene>
    <name evidence="10" type="ORF">H2201_005526</name>
</gene>
<keyword evidence="3 8" id="KW-0812">Transmembrane</keyword>
<comment type="caution">
    <text evidence="10">The sequence shown here is derived from an EMBL/GenBank/DDBJ whole genome shotgun (WGS) entry which is preliminary data.</text>
</comment>
<comment type="similarity">
    <text evidence="2 8">Belongs to the MIP/aquaporin (TC 1.A.8) family.</text>
</comment>
<evidence type="ECO:0008006" key="12">
    <source>
        <dbReference type="Google" id="ProtNLM"/>
    </source>
</evidence>
<evidence type="ECO:0000256" key="4">
    <source>
        <dbReference type="ARBA" id="ARBA00022737"/>
    </source>
</evidence>
<feature type="transmembrane region" description="Helical" evidence="9">
    <location>
        <begin position="26"/>
        <end position="47"/>
    </location>
</feature>
<dbReference type="Pfam" id="PF00230">
    <property type="entry name" value="MIP"/>
    <property type="match status" value="1"/>
</dbReference>
<evidence type="ECO:0000313" key="10">
    <source>
        <dbReference type="EMBL" id="KAJ9663565.1"/>
    </source>
</evidence>
<dbReference type="PANTHER" id="PTHR19139">
    <property type="entry name" value="AQUAPORIN TRANSPORTER"/>
    <property type="match status" value="1"/>
</dbReference>
<dbReference type="InterPro" id="IPR034294">
    <property type="entry name" value="Aquaporin_transptr"/>
</dbReference>
<feature type="transmembrane region" description="Helical" evidence="9">
    <location>
        <begin position="94"/>
        <end position="109"/>
    </location>
</feature>
<feature type="transmembrane region" description="Helical" evidence="9">
    <location>
        <begin position="116"/>
        <end position="136"/>
    </location>
</feature>
<protein>
    <recommendedName>
        <fullName evidence="12">Aquaporin rerated protein, other eukaryote</fullName>
    </recommendedName>
</protein>
<evidence type="ECO:0000256" key="1">
    <source>
        <dbReference type="ARBA" id="ARBA00004141"/>
    </source>
</evidence>
<organism evidence="10 11">
    <name type="scientific">Coniosporium apollinis</name>
    <dbReference type="NCBI Taxonomy" id="61459"/>
    <lineage>
        <taxon>Eukaryota</taxon>
        <taxon>Fungi</taxon>
        <taxon>Dikarya</taxon>
        <taxon>Ascomycota</taxon>
        <taxon>Pezizomycotina</taxon>
        <taxon>Dothideomycetes</taxon>
        <taxon>Dothideomycetes incertae sedis</taxon>
        <taxon>Coniosporium</taxon>
    </lineage>
</organism>
<dbReference type="EMBL" id="JAPDRL010000042">
    <property type="protein sequence ID" value="KAJ9663565.1"/>
    <property type="molecule type" value="Genomic_DNA"/>
</dbReference>
<accession>A0ABQ9NQ66</accession>
<dbReference type="InterPro" id="IPR023271">
    <property type="entry name" value="Aquaporin-like"/>
</dbReference>
<reference evidence="10" key="1">
    <citation type="submission" date="2022-10" db="EMBL/GenBank/DDBJ databases">
        <title>Culturing micro-colonial fungi from biological soil crusts in the Mojave desert and describing Neophaeococcomyces mojavensis, and introducing the new genera and species Taxawa tesnikishii.</title>
        <authorList>
            <person name="Kurbessoian T."/>
            <person name="Stajich J.E."/>
        </authorList>
    </citation>
    <scope>NUCLEOTIDE SEQUENCE</scope>
    <source>
        <strain evidence="10">TK_1</strain>
    </source>
</reference>
<evidence type="ECO:0000256" key="6">
    <source>
        <dbReference type="ARBA" id="ARBA00023136"/>
    </source>
</evidence>
<evidence type="ECO:0000256" key="5">
    <source>
        <dbReference type="ARBA" id="ARBA00022989"/>
    </source>
</evidence>
<evidence type="ECO:0000256" key="8">
    <source>
        <dbReference type="RuleBase" id="RU000477"/>
    </source>
</evidence>
<keyword evidence="5 9" id="KW-1133">Transmembrane helix</keyword>
<evidence type="ECO:0000256" key="3">
    <source>
        <dbReference type="ARBA" id="ARBA00022692"/>
    </source>
</evidence>
<comment type="catalytic activity">
    <reaction evidence="7">
        <text>H2O(in) = H2O(out)</text>
        <dbReference type="Rhea" id="RHEA:29667"/>
        <dbReference type="ChEBI" id="CHEBI:15377"/>
    </reaction>
</comment>
<feature type="transmembrane region" description="Helical" evidence="9">
    <location>
        <begin position="156"/>
        <end position="176"/>
    </location>
</feature>
<evidence type="ECO:0000256" key="2">
    <source>
        <dbReference type="ARBA" id="ARBA00006175"/>
    </source>
</evidence>
<dbReference type="Proteomes" id="UP001172684">
    <property type="component" value="Unassembled WGS sequence"/>
</dbReference>
<keyword evidence="6 9" id="KW-0472">Membrane</keyword>
<evidence type="ECO:0000256" key="7">
    <source>
        <dbReference type="ARBA" id="ARBA00034651"/>
    </source>
</evidence>
<keyword evidence="11" id="KW-1185">Reference proteome</keyword>